<evidence type="ECO:0000313" key="2">
    <source>
        <dbReference type="Proteomes" id="UP000017184"/>
    </source>
</evidence>
<proteinExistence type="predicted"/>
<keyword evidence="2" id="KW-1185">Reference proteome</keyword>
<accession>U5NAT2</accession>
<dbReference type="RefSeq" id="WP_022772333.1">
    <property type="nucleotide sequence ID" value="NC_022576.1"/>
</dbReference>
<organism evidence="1 2">
    <name type="scientific">Candidatus Symbiobacter mobilis CR</name>
    <dbReference type="NCBI Taxonomy" id="946483"/>
    <lineage>
        <taxon>Bacteria</taxon>
        <taxon>Pseudomonadati</taxon>
        <taxon>Pseudomonadota</taxon>
        <taxon>Betaproteobacteria</taxon>
        <taxon>Burkholderiales</taxon>
        <taxon>Comamonadaceae</taxon>
    </lineage>
</organism>
<dbReference type="HOGENOM" id="CLU_2988129_0_0_4"/>
<dbReference type="STRING" id="946483.Cenrod_1241"/>
<sequence length="57" mass="6921">MHRLHRWSGAGCIPTLERGNEWKKNEEREYGEYRTQRLVLEAWDRLEKGEFLLCLTD</sequence>
<reference evidence="1 2" key="1">
    <citation type="journal article" date="2013" name="Genome Biol.">
        <title>Genomic analysis reveals key aspects of prokaryotic symbiosis in the phototrophic consortium "Chlorochromatium aggregatum".</title>
        <authorList>
            <person name="Liu Z."/>
            <person name="Muller J."/>
            <person name="Li T."/>
            <person name="Alvey R.M."/>
            <person name="Vogl K."/>
            <person name="Frigaard N.U."/>
            <person name="Rockwell N.C."/>
            <person name="Boyd E.S."/>
            <person name="Tomsho L.P."/>
            <person name="Schuster S.C."/>
            <person name="Henke P."/>
            <person name="Rohde M."/>
            <person name="Overmann J."/>
            <person name="Bryant D.A."/>
        </authorList>
    </citation>
    <scope>NUCLEOTIDE SEQUENCE [LARGE SCALE GENOMIC DNA]</scope>
    <source>
        <strain evidence="1">CR</strain>
    </source>
</reference>
<protein>
    <submittedName>
        <fullName evidence="1">Uncharacterized protein</fullName>
    </submittedName>
</protein>
<dbReference type="EMBL" id="CP004885">
    <property type="protein sequence ID" value="AGX87333.1"/>
    <property type="molecule type" value="Genomic_DNA"/>
</dbReference>
<evidence type="ECO:0000313" key="1">
    <source>
        <dbReference type="EMBL" id="AGX87333.1"/>
    </source>
</evidence>
<gene>
    <name evidence="1" type="ORF">Cenrod_1241</name>
</gene>
<dbReference type="Proteomes" id="UP000017184">
    <property type="component" value="Chromosome"/>
</dbReference>
<dbReference type="KEGG" id="cbx:Cenrod_1241"/>
<dbReference type="AlphaFoldDB" id="U5NAT2"/>
<name>U5NAT2_9BURK</name>